<dbReference type="Gene3D" id="3.30.420.10">
    <property type="entry name" value="Ribonuclease H-like superfamily/Ribonuclease H"/>
    <property type="match status" value="1"/>
</dbReference>
<dbReference type="GO" id="GO:0004523">
    <property type="term" value="F:RNA-DNA hybrid ribonuclease activity"/>
    <property type="evidence" value="ECO:0007669"/>
    <property type="project" value="InterPro"/>
</dbReference>
<feature type="transmembrane region" description="Helical" evidence="2">
    <location>
        <begin position="128"/>
        <end position="149"/>
    </location>
</feature>
<evidence type="ECO:0000313" key="4">
    <source>
        <dbReference type="EMBL" id="KAG2253439.1"/>
    </source>
</evidence>
<keyword evidence="5" id="KW-1185">Reference proteome</keyword>
<dbReference type="InterPro" id="IPR052929">
    <property type="entry name" value="RNase_H-like_EbsB-rel"/>
</dbReference>
<dbReference type="PANTHER" id="PTHR47074:SF49">
    <property type="entry name" value="POLYNUCLEOTIDYL TRANSFERASE, RIBONUCLEASE H-LIKE SUPERFAMILY PROTEIN"/>
    <property type="match status" value="1"/>
</dbReference>
<keyword evidence="2" id="KW-0812">Transmembrane</keyword>
<feature type="compositionally biased region" description="Polar residues" evidence="1">
    <location>
        <begin position="107"/>
        <end position="124"/>
    </location>
</feature>
<keyword evidence="2" id="KW-1133">Transmembrane helix</keyword>
<keyword evidence="2" id="KW-0472">Membrane</keyword>
<name>A0A8X7TTS0_BRACI</name>
<reference evidence="4 5" key="1">
    <citation type="submission" date="2020-02" db="EMBL/GenBank/DDBJ databases">
        <authorList>
            <person name="Ma Q."/>
            <person name="Huang Y."/>
            <person name="Song X."/>
            <person name="Pei D."/>
        </authorList>
    </citation>
    <scope>NUCLEOTIDE SEQUENCE [LARGE SCALE GENOMIC DNA]</scope>
    <source>
        <strain evidence="4">Sxm20200214</strain>
        <tissue evidence="4">Leaf</tissue>
    </source>
</reference>
<dbReference type="InterPro" id="IPR036397">
    <property type="entry name" value="RNaseH_sf"/>
</dbReference>
<dbReference type="Pfam" id="PF13456">
    <property type="entry name" value="RVT_3"/>
    <property type="match status" value="1"/>
</dbReference>
<protein>
    <recommendedName>
        <fullName evidence="3">RNase H type-1 domain-containing protein</fullName>
    </recommendedName>
</protein>
<evidence type="ECO:0000256" key="2">
    <source>
        <dbReference type="SAM" id="Phobius"/>
    </source>
</evidence>
<organism evidence="4 5">
    <name type="scientific">Brassica carinata</name>
    <name type="common">Ethiopian mustard</name>
    <name type="synonym">Abyssinian cabbage</name>
    <dbReference type="NCBI Taxonomy" id="52824"/>
    <lineage>
        <taxon>Eukaryota</taxon>
        <taxon>Viridiplantae</taxon>
        <taxon>Streptophyta</taxon>
        <taxon>Embryophyta</taxon>
        <taxon>Tracheophyta</taxon>
        <taxon>Spermatophyta</taxon>
        <taxon>Magnoliopsida</taxon>
        <taxon>eudicotyledons</taxon>
        <taxon>Gunneridae</taxon>
        <taxon>Pentapetalae</taxon>
        <taxon>rosids</taxon>
        <taxon>malvids</taxon>
        <taxon>Brassicales</taxon>
        <taxon>Brassicaceae</taxon>
        <taxon>Brassiceae</taxon>
        <taxon>Brassica</taxon>
    </lineage>
</organism>
<dbReference type="AlphaFoldDB" id="A0A8X7TTS0"/>
<accession>A0A8X7TTS0</accession>
<sequence length="342" mass="38361">MRDARRADYGTRSHSYRDNENKTRYVASKRAHTNESYSRSLNYYPDTPTQANDITPEADTPRITVKKRLGRPPLSRNQPKPLGVNTGVSSKKRKVAQIKISPKRRNVPTSSTRGPVSSRPTSTRRGGLVLPPIGLGNAILAPWIIWAIWTARNQKLFQNRTFSAQETVTKAICDAKEWATAQVPVKTCEQRRKIQPNRSTTEITCKSDAAWRKDLQAAGLAWSFYRNQKERFSSHDQPVAFVNSSLMAEGLALRAAMEQAVALQMRRVVFESDSLQLVTAIADGSSFSDLHGILSDIYLLSISFDFVSFSFCRRETLCFEDSAAKNSLSNFVLTQTIEPVLV</sequence>
<feature type="domain" description="RNase H type-1" evidence="3">
    <location>
        <begin position="207"/>
        <end position="325"/>
    </location>
</feature>
<dbReference type="EMBL" id="JAAMPC010000016">
    <property type="protein sequence ID" value="KAG2253439.1"/>
    <property type="molecule type" value="Genomic_DNA"/>
</dbReference>
<feature type="region of interest" description="Disordered" evidence="1">
    <location>
        <begin position="1"/>
        <end position="125"/>
    </location>
</feature>
<comment type="caution">
    <text evidence="4">The sequence shown here is derived from an EMBL/GenBank/DDBJ whole genome shotgun (WGS) entry which is preliminary data.</text>
</comment>
<gene>
    <name evidence="4" type="ORF">Bca52824_083575</name>
</gene>
<evidence type="ECO:0000256" key="1">
    <source>
        <dbReference type="SAM" id="MobiDB-lite"/>
    </source>
</evidence>
<dbReference type="Proteomes" id="UP000886595">
    <property type="component" value="Unassembled WGS sequence"/>
</dbReference>
<dbReference type="InterPro" id="IPR002156">
    <property type="entry name" value="RNaseH_domain"/>
</dbReference>
<feature type="compositionally biased region" description="Polar residues" evidence="1">
    <location>
        <begin position="34"/>
        <end position="53"/>
    </location>
</feature>
<dbReference type="GO" id="GO:0003676">
    <property type="term" value="F:nucleic acid binding"/>
    <property type="evidence" value="ECO:0007669"/>
    <property type="project" value="InterPro"/>
</dbReference>
<dbReference type="CDD" id="cd06222">
    <property type="entry name" value="RNase_H_like"/>
    <property type="match status" value="1"/>
</dbReference>
<evidence type="ECO:0000259" key="3">
    <source>
        <dbReference type="Pfam" id="PF13456"/>
    </source>
</evidence>
<feature type="compositionally biased region" description="Basic residues" evidence="1">
    <location>
        <begin position="90"/>
        <end position="106"/>
    </location>
</feature>
<dbReference type="InterPro" id="IPR044730">
    <property type="entry name" value="RNase_H-like_dom_plant"/>
</dbReference>
<feature type="compositionally biased region" description="Basic and acidic residues" evidence="1">
    <location>
        <begin position="1"/>
        <end position="23"/>
    </location>
</feature>
<dbReference type="OrthoDB" id="1712133at2759"/>
<proteinExistence type="predicted"/>
<dbReference type="PANTHER" id="PTHR47074">
    <property type="entry name" value="BNAC02G40300D PROTEIN"/>
    <property type="match status" value="1"/>
</dbReference>
<evidence type="ECO:0000313" key="5">
    <source>
        <dbReference type="Proteomes" id="UP000886595"/>
    </source>
</evidence>